<accession>A0A0F9IA43</accession>
<dbReference type="EMBL" id="LAZR01012913">
    <property type="protein sequence ID" value="KKM24491.1"/>
    <property type="molecule type" value="Genomic_DNA"/>
</dbReference>
<protein>
    <submittedName>
        <fullName evidence="1">Uncharacterized protein</fullName>
    </submittedName>
</protein>
<comment type="caution">
    <text evidence="1">The sequence shown here is derived from an EMBL/GenBank/DDBJ whole genome shotgun (WGS) entry which is preliminary data.</text>
</comment>
<name>A0A0F9IA43_9ZZZZ</name>
<reference evidence="1" key="1">
    <citation type="journal article" date="2015" name="Nature">
        <title>Complex archaea that bridge the gap between prokaryotes and eukaryotes.</title>
        <authorList>
            <person name="Spang A."/>
            <person name="Saw J.H."/>
            <person name="Jorgensen S.L."/>
            <person name="Zaremba-Niedzwiedzka K."/>
            <person name="Martijn J."/>
            <person name="Lind A.E."/>
            <person name="van Eijk R."/>
            <person name="Schleper C."/>
            <person name="Guy L."/>
            <person name="Ettema T.J."/>
        </authorList>
    </citation>
    <scope>NUCLEOTIDE SEQUENCE</scope>
</reference>
<feature type="non-terminal residue" evidence="1">
    <location>
        <position position="35"/>
    </location>
</feature>
<evidence type="ECO:0000313" key="1">
    <source>
        <dbReference type="EMBL" id="KKM24491.1"/>
    </source>
</evidence>
<proteinExistence type="predicted"/>
<gene>
    <name evidence="1" type="ORF">LCGC14_1604630</name>
</gene>
<sequence>MFTVPTTVVDSLTATITDAFADPGLLLVIVLAAGL</sequence>
<organism evidence="1">
    <name type="scientific">marine sediment metagenome</name>
    <dbReference type="NCBI Taxonomy" id="412755"/>
    <lineage>
        <taxon>unclassified sequences</taxon>
        <taxon>metagenomes</taxon>
        <taxon>ecological metagenomes</taxon>
    </lineage>
</organism>
<dbReference type="AlphaFoldDB" id="A0A0F9IA43"/>